<keyword evidence="2" id="KW-1185">Reference proteome</keyword>
<evidence type="ECO:0000313" key="1">
    <source>
        <dbReference type="EMBL" id="KAK7398518.1"/>
    </source>
</evidence>
<gene>
    <name evidence="1" type="ORF">QQX98_012094</name>
</gene>
<protein>
    <recommendedName>
        <fullName evidence="3">Peptidase M48 domain-containing protein</fullName>
    </recommendedName>
</protein>
<evidence type="ECO:0000313" key="2">
    <source>
        <dbReference type="Proteomes" id="UP001498476"/>
    </source>
</evidence>
<name>A0ABR1GJS4_9HYPO</name>
<proteinExistence type="predicted"/>
<accession>A0ABR1GJS4</accession>
<dbReference type="EMBL" id="JAZAVJ010000329">
    <property type="protein sequence ID" value="KAK7398518.1"/>
    <property type="molecule type" value="Genomic_DNA"/>
</dbReference>
<comment type="caution">
    <text evidence="1">The sequence shown here is derived from an EMBL/GenBank/DDBJ whole genome shotgun (WGS) entry which is preliminary data.</text>
</comment>
<reference evidence="1 2" key="1">
    <citation type="journal article" date="2025" name="Microbiol. Resour. Announc.">
        <title>Draft genome sequences for Neonectria magnoliae and Neonectria punicea, canker pathogens of Liriodendron tulipifera and Acer saccharum in West Virginia.</title>
        <authorList>
            <person name="Petronek H.M."/>
            <person name="Kasson M.T."/>
            <person name="Metheny A.M."/>
            <person name="Stauder C.M."/>
            <person name="Lovett B."/>
            <person name="Lynch S.C."/>
            <person name="Garnas J.R."/>
            <person name="Kasson L.R."/>
            <person name="Stajich J.E."/>
        </authorList>
    </citation>
    <scope>NUCLEOTIDE SEQUENCE [LARGE SCALE GENOMIC DNA]</scope>
    <source>
        <strain evidence="1 2">NRRL 64653</strain>
    </source>
</reference>
<evidence type="ECO:0008006" key="3">
    <source>
        <dbReference type="Google" id="ProtNLM"/>
    </source>
</evidence>
<sequence>MAELQHDGGAQIGLRRTEKTAATEQKIGNGLQAVNIVKGLVGNKTEEGLQTLLAHEITHNWPSLSRARAPVRRNNQISTEVFLSAMNATLNGYYLRSIMNISDEVELLKMLNKYLGEDGLIE</sequence>
<dbReference type="Proteomes" id="UP001498476">
    <property type="component" value="Unassembled WGS sequence"/>
</dbReference>
<organism evidence="1 2">
    <name type="scientific">Neonectria punicea</name>
    <dbReference type="NCBI Taxonomy" id="979145"/>
    <lineage>
        <taxon>Eukaryota</taxon>
        <taxon>Fungi</taxon>
        <taxon>Dikarya</taxon>
        <taxon>Ascomycota</taxon>
        <taxon>Pezizomycotina</taxon>
        <taxon>Sordariomycetes</taxon>
        <taxon>Hypocreomycetidae</taxon>
        <taxon>Hypocreales</taxon>
        <taxon>Nectriaceae</taxon>
        <taxon>Neonectria</taxon>
    </lineage>
</organism>